<reference evidence="2 3" key="1">
    <citation type="submission" date="2019-07" db="EMBL/GenBank/DDBJ databases">
        <title>Tepidimonas thermarum AA-1 draft genome.</title>
        <authorList>
            <person name="Da Costa M.S."/>
            <person name="Froufe H.J.C."/>
            <person name="Egas C."/>
            <person name="Albuquerque L."/>
        </authorList>
    </citation>
    <scope>NUCLEOTIDE SEQUENCE [LARGE SCALE GENOMIC DNA]</scope>
    <source>
        <strain evidence="2 3">AA-1</strain>
    </source>
</reference>
<dbReference type="PROSITE" id="PS50983">
    <property type="entry name" value="FE_B12_PBP"/>
    <property type="match status" value="1"/>
</dbReference>
<dbReference type="Proteomes" id="UP000318542">
    <property type="component" value="Unassembled WGS sequence"/>
</dbReference>
<name>A0A554WXV1_9BURK</name>
<protein>
    <submittedName>
        <fullName evidence="2">Vitamin B12-binding protein</fullName>
    </submittedName>
</protein>
<dbReference type="Gene3D" id="3.40.50.1980">
    <property type="entry name" value="Nitrogenase molybdenum iron protein domain"/>
    <property type="match status" value="2"/>
</dbReference>
<gene>
    <name evidence="2" type="primary">btuF_2</name>
    <name evidence="2" type="ORF">Tther_02132</name>
</gene>
<proteinExistence type="predicted"/>
<dbReference type="Pfam" id="PF01497">
    <property type="entry name" value="Peripla_BP_2"/>
    <property type="match status" value="1"/>
</dbReference>
<organism evidence="2 3">
    <name type="scientific">Tepidimonas thermarum</name>
    <dbReference type="NCBI Taxonomy" id="335431"/>
    <lineage>
        <taxon>Bacteria</taxon>
        <taxon>Pseudomonadati</taxon>
        <taxon>Pseudomonadota</taxon>
        <taxon>Betaproteobacteria</taxon>
        <taxon>Burkholderiales</taxon>
        <taxon>Tepidimonas</taxon>
    </lineage>
</organism>
<dbReference type="CDD" id="cd01144">
    <property type="entry name" value="BtuF"/>
    <property type="match status" value="1"/>
</dbReference>
<accession>A0A554WXV1</accession>
<evidence type="ECO:0000259" key="1">
    <source>
        <dbReference type="PROSITE" id="PS50983"/>
    </source>
</evidence>
<dbReference type="EMBL" id="VJOL01000049">
    <property type="protein sequence ID" value="TSE28398.1"/>
    <property type="molecule type" value="Genomic_DNA"/>
</dbReference>
<dbReference type="InterPro" id="IPR002491">
    <property type="entry name" value="ABC_transptr_periplasmic_BD"/>
</dbReference>
<dbReference type="SUPFAM" id="SSF53807">
    <property type="entry name" value="Helical backbone' metal receptor"/>
    <property type="match status" value="1"/>
</dbReference>
<feature type="domain" description="Fe/B12 periplasmic-binding" evidence="1">
    <location>
        <begin position="10"/>
        <end position="269"/>
    </location>
</feature>
<dbReference type="PANTHER" id="PTHR42860:SF2">
    <property type="entry name" value="BLL4160 PROTEIN"/>
    <property type="match status" value="1"/>
</dbReference>
<evidence type="ECO:0000313" key="3">
    <source>
        <dbReference type="Proteomes" id="UP000318542"/>
    </source>
</evidence>
<comment type="caution">
    <text evidence="2">The sequence shown here is derived from an EMBL/GenBank/DDBJ whole genome shotgun (WGS) entry which is preliminary data.</text>
</comment>
<dbReference type="InterPro" id="IPR051030">
    <property type="entry name" value="Vitamin_B12-ABC_binding"/>
</dbReference>
<evidence type="ECO:0000313" key="2">
    <source>
        <dbReference type="EMBL" id="TSE28398.1"/>
    </source>
</evidence>
<dbReference type="AlphaFoldDB" id="A0A554WXV1"/>
<dbReference type="RefSeq" id="WP_143903715.1">
    <property type="nucleotide sequence ID" value="NZ_VJOL01000049.1"/>
</dbReference>
<dbReference type="PANTHER" id="PTHR42860">
    <property type="entry name" value="VITAMIN B12-BINDING PROTEIN"/>
    <property type="match status" value="1"/>
</dbReference>
<sequence>MTRIDHGPQRIVCLTEETTEWLYLLGQAHRIVGISGYTVRPPQARREKPKVSAFLTAKIDQILALRPDHVFGFSDLQADIAAALIRAGVAVTVFNQRSVEEIFSMLYQVAAMVGCADEGLAHIAAMRARLDAIRAEVAALEAAGKRRPRVYFEEWDEPPISGIRWVSELLGIAGGDDIFPELAAQPLGKDRTITDATEIIRRAPDIVIGSWCGKKFRAERVAARPGWQGVPAVRDGQLFEIKSADILQPGPAALTDGVEQLHRIVRNWMQQHA</sequence>
<dbReference type="OrthoDB" id="9775594at2"/>
<keyword evidence="3" id="KW-1185">Reference proteome</keyword>